<protein>
    <submittedName>
        <fullName evidence="1">Uncharacterized protein</fullName>
    </submittedName>
</protein>
<gene>
    <name evidence="1" type="ORF">SELMODRAFT_126062</name>
</gene>
<evidence type="ECO:0000313" key="1">
    <source>
        <dbReference type="EMBL" id="EFJ11516.1"/>
    </source>
</evidence>
<name>D8SVK5_SELML</name>
<proteinExistence type="predicted"/>
<dbReference type="KEGG" id="smo:SELMODRAFT_126062"/>
<organism evidence="2">
    <name type="scientific">Selaginella moellendorffii</name>
    <name type="common">Spikemoss</name>
    <dbReference type="NCBI Taxonomy" id="88036"/>
    <lineage>
        <taxon>Eukaryota</taxon>
        <taxon>Viridiplantae</taxon>
        <taxon>Streptophyta</taxon>
        <taxon>Embryophyta</taxon>
        <taxon>Tracheophyta</taxon>
        <taxon>Lycopodiopsida</taxon>
        <taxon>Selaginellales</taxon>
        <taxon>Selaginellaceae</taxon>
        <taxon>Selaginella</taxon>
    </lineage>
</organism>
<dbReference type="HOGENOM" id="CLU_3002713_0_0_1"/>
<sequence>VYRKGLEKPKTWSKHFPKALWTFCMTNESTTSYTPFQLCYTIDTMHPIQLKLSTLHL</sequence>
<evidence type="ECO:0000313" key="2">
    <source>
        <dbReference type="Proteomes" id="UP000001514"/>
    </source>
</evidence>
<keyword evidence="2" id="KW-1185">Reference proteome</keyword>
<dbReference type="EMBL" id="GL377646">
    <property type="protein sequence ID" value="EFJ11516.1"/>
    <property type="molecule type" value="Genomic_DNA"/>
</dbReference>
<reference evidence="1 2" key="1">
    <citation type="journal article" date="2011" name="Science">
        <title>The Selaginella genome identifies genetic changes associated with the evolution of vascular plants.</title>
        <authorList>
            <person name="Banks J.A."/>
            <person name="Nishiyama T."/>
            <person name="Hasebe M."/>
            <person name="Bowman J.L."/>
            <person name="Gribskov M."/>
            <person name="dePamphilis C."/>
            <person name="Albert V.A."/>
            <person name="Aono N."/>
            <person name="Aoyama T."/>
            <person name="Ambrose B.A."/>
            <person name="Ashton N.W."/>
            <person name="Axtell M.J."/>
            <person name="Barker E."/>
            <person name="Barker M.S."/>
            <person name="Bennetzen J.L."/>
            <person name="Bonawitz N.D."/>
            <person name="Chapple C."/>
            <person name="Cheng C."/>
            <person name="Correa L.G."/>
            <person name="Dacre M."/>
            <person name="DeBarry J."/>
            <person name="Dreyer I."/>
            <person name="Elias M."/>
            <person name="Engstrom E.M."/>
            <person name="Estelle M."/>
            <person name="Feng L."/>
            <person name="Finet C."/>
            <person name="Floyd S.K."/>
            <person name="Frommer W.B."/>
            <person name="Fujita T."/>
            <person name="Gramzow L."/>
            <person name="Gutensohn M."/>
            <person name="Harholt J."/>
            <person name="Hattori M."/>
            <person name="Heyl A."/>
            <person name="Hirai T."/>
            <person name="Hiwatashi Y."/>
            <person name="Ishikawa M."/>
            <person name="Iwata M."/>
            <person name="Karol K.G."/>
            <person name="Koehler B."/>
            <person name="Kolukisaoglu U."/>
            <person name="Kubo M."/>
            <person name="Kurata T."/>
            <person name="Lalonde S."/>
            <person name="Li K."/>
            <person name="Li Y."/>
            <person name="Litt A."/>
            <person name="Lyons E."/>
            <person name="Manning G."/>
            <person name="Maruyama T."/>
            <person name="Michael T.P."/>
            <person name="Mikami K."/>
            <person name="Miyazaki S."/>
            <person name="Morinaga S."/>
            <person name="Murata T."/>
            <person name="Mueller-Roeber B."/>
            <person name="Nelson D.R."/>
            <person name="Obara M."/>
            <person name="Oguri Y."/>
            <person name="Olmstead R.G."/>
            <person name="Onodera N."/>
            <person name="Petersen B.L."/>
            <person name="Pils B."/>
            <person name="Prigge M."/>
            <person name="Rensing S.A."/>
            <person name="Riano-Pachon D.M."/>
            <person name="Roberts A.W."/>
            <person name="Sato Y."/>
            <person name="Scheller H.V."/>
            <person name="Schulz B."/>
            <person name="Schulz C."/>
            <person name="Shakirov E.V."/>
            <person name="Shibagaki N."/>
            <person name="Shinohara N."/>
            <person name="Shippen D.E."/>
            <person name="Soerensen I."/>
            <person name="Sotooka R."/>
            <person name="Sugimoto N."/>
            <person name="Sugita M."/>
            <person name="Sumikawa N."/>
            <person name="Tanurdzic M."/>
            <person name="Theissen G."/>
            <person name="Ulvskov P."/>
            <person name="Wakazuki S."/>
            <person name="Weng J.K."/>
            <person name="Willats W.W."/>
            <person name="Wipf D."/>
            <person name="Wolf P.G."/>
            <person name="Yang L."/>
            <person name="Zimmer A.D."/>
            <person name="Zhu Q."/>
            <person name="Mitros T."/>
            <person name="Hellsten U."/>
            <person name="Loque D."/>
            <person name="Otillar R."/>
            <person name="Salamov A."/>
            <person name="Schmutz J."/>
            <person name="Shapiro H."/>
            <person name="Lindquist E."/>
            <person name="Lucas S."/>
            <person name="Rokhsar D."/>
            <person name="Grigoriev I.V."/>
        </authorList>
    </citation>
    <scope>NUCLEOTIDE SEQUENCE [LARGE SCALE GENOMIC DNA]</scope>
</reference>
<dbReference type="Proteomes" id="UP000001514">
    <property type="component" value="Unassembled WGS sequence"/>
</dbReference>
<dbReference type="InParanoid" id="D8SVK5"/>
<dbReference type="Gramene" id="EFJ11516">
    <property type="protein sequence ID" value="EFJ11516"/>
    <property type="gene ID" value="SELMODRAFT_126062"/>
</dbReference>
<accession>D8SVK5</accession>
<dbReference type="AlphaFoldDB" id="D8SVK5"/>
<feature type="non-terminal residue" evidence="1">
    <location>
        <position position="1"/>
    </location>
</feature>